<name>A0AAW1WZR4_RUBAR</name>
<evidence type="ECO:0000313" key="2">
    <source>
        <dbReference type="Proteomes" id="UP001457282"/>
    </source>
</evidence>
<organism evidence="1 2">
    <name type="scientific">Rubus argutus</name>
    <name type="common">Southern blackberry</name>
    <dbReference type="NCBI Taxonomy" id="59490"/>
    <lineage>
        <taxon>Eukaryota</taxon>
        <taxon>Viridiplantae</taxon>
        <taxon>Streptophyta</taxon>
        <taxon>Embryophyta</taxon>
        <taxon>Tracheophyta</taxon>
        <taxon>Spermatophyta</taxon>
        <taxon>Magnoliopsida</taxon>
        <taxon>eudicotyledons</taxon>
        <taxon>Gunneridae</taxon>
        <taxon>Pentapetalae</taxon>
        <taxon>rosids</taxon>
        <taxon>fabids</taxon>
        <taxon>Rosales</taxon>
        <taxon>Rosaceae</taxon>
        <taxon>Rosoideae</taxon>
        <taxon>Rosoideae incertae sedis</taxon>
        <taxon>Rubus</taxon>
    </lineage>
</organism>
<dbReference type="AlphaFoldDB" id="A0AAW1WZR4"/>
<gene>
    <name evidence="1" type="ORF">M0R45_026322</name>
</gene>
<sequence length="130" mass="14220">MASWRGVMGRRGADGINRDDDADLEIDADTGAMAVRDDACGWGERRFRSTTTAALSLAMCTAQGDVLFDGVEQRPNLKRRRGLSRERCRCGQGRTGHVFVKLGEPITTAGLKTRRGGYGFCDYCGVLLIM</sequence>
<accession>A0AAW1WZR4</accession>
<evidence type="ECO:0000313" key="1">
    <source>
        <dbReference type="EMBL" id="KAK9929216.1"/>
    </source>
</evidence>
<reference evidence="1 2" key="1">
    <citation type="journal article" date="2023" name="G3 (Bethesda)">
        <title>A chromosome-length genome assembly and annotation of blackberry (Rubus argutus, cv. 'Hillquist').</title>
        <authorList>
            <person name="Bruna T."/>
            <person name="Aryal R."/>
            <person name="Dudchenko O."/>
            <person name="Sargent D.J."/>
            <person name="Mead D."/>
            <person name="Buti M."/>
            <person name="Cavallini A."/>
            <person name="Hytonen T."/>
            <person name="Andres J."/>
            <person name="Pham M."/>
            <person name="Weisz D."/>
            <person name="Mascagni F."/>
            <person name="Usai G."/>
            <person name="Natali L."/>
            <person name="Bassil N."/>
            <person name="Fernandez G.E."/>
            <person name="Lomsadze A."/>
            <person name="Armour M."/>
            <person name="Olukolu B."/>
            <person name="Poorten T."/>
            <person name="Britton C."/>
            <person name="Davik J."/>
            <person name="Ashrafi H."/>
            <person name="Aiden E.L."/>
            <person name="Borodovsky M."/>
            <person name="Worthington M."/>
        </authorList>
    </citation>
    <scope>NUCLEOTIDE SEQUENCE [LARGE SCALE GENOMIC DNA]</scope>
    <source>
        <strain evidence="1">PI 553951</strain>
    </source>
</reference>
<protein>
    <submittedName>
        <fullName evidence="1">Uncharacterized protein</fullName>
    </submittedName>
</protein>
<comment type="caution">
    <text evidence="1">The sequence shown here is derived from an EMBL/GenBank/DDBJ whole genome shotgun (WGS) entry which is preliminary data.</text>
</comment>
<keyword evidence="2" id="KW-1185">Reference proteome</keyword>
<dbReference type="EMBL" id="JBEDUW010000005">
    <property type="protein sequence ID" value="KAK9929216.1"/>
    <property type="molecule type" value="Genomic_DNA"/>
</dbReference>
<proteinExistence type="predicted"/>
<dbReference type="Proteomes" id="UP001457282">
    <property type="component" value="Unassembled WGS sequence"/>
</dbReference>